<proteinExistence type="inferred from homology"/>
<feature type="chain" id="PRO_5041654805" description="Transcription initiation factor TFIID component TAF4 C-terminal domain-containing protein" evidence="7">
    <location>
        <begin position="29"/>
        <end position="370"/>
    </location>
</feature>
<dbReference type="GO" id="GO:0006367">
    <property type="term" value="P:transcription initiation at RNA polymerase II promoter"/>
    <property type="evidence" value="ECO:0007669"/>
    <property type="project" value="TreeGrafter"/>
</dbReference>
<evidence type="ECO:0000256" key="1">
    <source>
        <dbReference type="ARBA" id="ARBA00004123"/>
    </source>
</evidence>
<evidence type="ECO:0000313" key="9">
    <source>
        <dbReference type="EMBL" id="KAK2974497.1"/>
    </source>
</evidence>
<feature type="signal peptide" evidence="7">
    <location>
        <begin position="1"/>
        <end position="28"/>
    </location>
</feature>
<dbReference type="InterPro" id="IPR045144">
    <property type="entry name" value="TAF4"/>
</dbReference>
<keyword evidence="5" id="KW-0539">Nucleus</keyword>
<dbReference type="Pfam" id="PF05236">
    <property type="entry name" value="TAF4"/>
    <property type="match status" value="1"/>
</dbReference>
<evidence type="ECO:0000256" key="2">
    <source>
        <dbReference type="ARBA" id="ARBA00006178"/>
    </source>
</evidence>
<dbReference type="PANTHER" id="PTHR15138">
    <property type="entry name" value="TRANSCRIPTION INITIATION FACTOR TFIID SUBUNIT 4"/>
    <property type="match status" value="1"/>
</dbReference>
<evidence type="ECO:0000256" key="6">
    <source>
        <dbReference type="SAM" id="MobiDB-lite"/>
    </source>
</evidence>
<dbReference type="EMBL" id="JAVXUO010002312">
    <property type="protein sequence ID" value="KAK2974497.1"/>
    <property type="molecule type" value="Genomic_DNA"/>
</dbReference>
<feature type="region of interest" description="Disordered" evidence="6">
    <location>
        <begin position="195"/>
        <end position="218"/>
    </location>
</feature>
<name>A0AA88QR84_9ASTE</name>
<protein>
    <recommendedName>
        <fullName evidence="8">Transcription initiation factor TFIID component TAF4 C-terminal domain-containing protein</fullName>
    </recommendedName>
</protein>
<sequence length="370" mass="40747">MCLPRAPSSSSLSILSPSVLILASSVWSLDDNFTSHEKYSPLAFLSSKRPTKHCTKYYSSNLIPSLTRTDLKGSKCCEAFLNRTFLPQLVILTNYTFFEQFRKSCIHILDKFVPMRPIFSLMAKSYGALSDLTIWMRGGVCSSKSAARIPDQSIEQLNDVTAVSGIDMMRVDFEKTRHQTIVTSNVQHQIVSLSRKGRDRVKQQAEEGATAIGDKDEDAPISERSQAEKVIRVQQTAAANVAARAAIGGEDVASKWRHMSRKAQSVPQSGKGPLGAENISPSIQFARPQHQAVHLISVQDVIAVLEREPQMSKSKFMHCLHERSNAKAVVANDMVVGVASNMEPGARIDESRVPALQDMVGIRESASQSM</sequence>
<accession>A0AA88QR84</accession>
<keyword evidence="4" id="KW-0804">Transcription</keyword>
<gene>
    <name evidence="9" type="ORF">RJ640_018662</name>
</gene>
<dbReference type="InterPro" id="IPR007900">
    <property type="entry name" value="TAF4_C"/>
</dbReference>
<dbReference type="AlphaFoldDB" id="A0AA88QR84"/>
<keyword evidence="10" id="KW-1185">Reference proteome</keyword>
<dbReference type="GO" id="GO:0016251">
    <property type="term" value="F:RNA polymerase II general transcription initiation factor activity"/>
    <property type="evidence" value="ECO:0007669"/>
    <property type="project" value="TreeGrafter"/>
</dbReference>
<dbReference type="GO" id="GO:0003677">
    <property type="term" value="F:DNA binding"/>
    <property type="evidence" value="ECO:0007669"/>
    <property type="project" value="TreeGrafter"/>
</dbReference>
<feature type="domain" description="Transcription initiation factor TFIID component TAF4 C-terminal" evidence="8">
    <location>
        <begin position="170"/>
        <end position="318"/>
    </location>
</feature>
<keyword evidence="7" id="KW-0732">Signal</keyword>
<dbReference type="Proteomes" id="UP001187471">
    <property type="component" value="Unassembled WGS sequence"/>
</dbReference>
<organism evidence="9 10">
    <name type="scientific">Escallonia rubra</name>
    <dbReference type="NCBI Taxonomy" id="112253"/>
    <lineage>
        <taxon>Eukaryota</taxon>
        <taxon>Viridiplantae</taxon>
        <taxon>Streptophyta</taxon>
        <taxon>Embryophyta</taxon>
        <taxon>Tracheophyta</taxon>
        <taxon>Spermatophyta</taxon>
        <taxon>Magnoliopsida</taxon>
        <taxon>eudicotyledons</taxon>
        <taxon>Gunneridae</taxon>
        <taxon>Pentapetalae</taxon>
        <taxon>asterids</taxon>
        <taxon>campanulids</taxon>
        <taxon>Escalloniales</taxon>
        <taxon>Escalloniaceae</taxon>
        <taxon>Escallonia</taxon>
    </lineage>
</organism>
<comment type="similarity">
    <text evidence="2">Belongs to the TAF4 family.</text>
</comment>
<reference evidence="9" key="1">
    <citation type="submission" date="2022-12" db="EMBL/GenBank/DDBJ databases">
        <title>Draft genome assemblies for two species of Escallonia (Escalloniales).</title>
        <authorList>
            <person name="Chanderbali A."/>
            <person name="Dervinis C."/>
            <person name="Anghel I."/>
            <person name="Soltis D."/>
            <person name="Soltis P."/>
            <person name="Zapata F."/>
        </authorList>
    </citation>
    <scope>NUCLEOTIDE SEQUENCE</scope>
    <source>
        <strain evidence="9">UCBG92.1500</strain>
        <tissue evidence="9">Leaf</tissue>
    </source>
</reference>
<evidence type="ECO:0000256" key="3">
    <source>
        <dbReference type="ARBA" id="ARBA00023015"/>
    </source>
</evidence>
<comment type="subcellular location">
    <subcellularLocation>
        <location evidence="1">Nucleus</location>
    </subcellularLocation>
</comment>
<evidence type="ECO:0000256" key="4">
    <source>
        <dbReference type="ARBA" id="ARBA00023163"/>
    </source>
</evidence>
<keyword evidence="3" id="KW-0805">Transcription regulation</keyword>
<dbReference type="GO" id="GO:0005669">
    <property type="term" value="C:transcription factor TFIID complex"/>
    <property type="evidence" value="ECO:0007669"/>
    <property type="project" value="InterPro"/>
</dbReference>
<evidence type="ECO:0000256" key="7">
    <source>
        <dbReference type="SAM" id="SignalP"/>
    </source>
</evidence>
<evidence type="ECO:0000256" key="5">
    <source>
        <dbReference type="ARBA" id="ARBA00023242"/>
    </source>
</evidence>
<dbReference type="PANTHER" id="PTHR15138:SF14">
    <property type="entry name" value="TRANSCRIPTION INITIATION FACTOR TFIID SUBUNIT 4"/>
    <property type="match status" value="1"/>
</dbReference>
<evidence type="ECO:0000313" key="10">
    <source>
        <dbReference type="Proteomes" id="UP001187471"/>
    </source>
</evidence>
<comment type="caution">
    <text evidence="9">The sequence shown here is derived from an EMBL/GenBank/DDBJ whole genome shotgun (WGS) entry which is preliminary data.</text>
</comment>
<evidence type="ECO:0000259" key="8">
    <source>
        <dbReference type="Pfam" id="PF05236"/>
    </source>
</evidence>